<evidence type="ECO:0000256" key="6">
    <source>
        <dbReference type="SAM" id="Phobius"/>
    </source>
</evidence>
<evidence type="ECO:0000313" key="7">
    <source>
        <dbReference type="EMBL" id="KAK3058654.1"/>
    </source>
</evidence>
<comment type="similarity">
    <text evidence="5">Belongs to the ATG33 family.</text>
</comment>
<dbReference type="GO" id="GO:0005741">
    <property type="term" value="C:mitochondrial outer membrane"/>
    <property type="evidence" value="ECO:0007669"/>
    <property type="project" value="TreeGrafter"/>
</dbReference>
<evidence type="ECO:0000313" key="8">
    <source>
        <dbReference type="Proteomes" id="UP001271007"/>
    </source>
</evidence>
<evidence type="ECO:0000256" key="1">
    <source>
        <dbReference type="ARBA" id="ARBA00004141"/>
    </source>
</evidence>
<gene>
    <name evidence="7" type="ORF">LTR09_000219</name>
</gene>
<comment type="subcellular location">
    <subcellularLocation>
        <location evidence="1">Membrane</location>
        <topology evidence="1">Multi-pass membrane protein</topology>
    </subcellularLocation>
</comment>
<name>A0AAJ0GJ86_9PEZI</name>
<feature type="transmembrane region" description="Helical" evidence="6">
    <location>
        <begin position="84"/>
        <end position="102"/>
    </location>
</feature>
<dbReference type="EMBL" id="JAWDJX010000001">
    <property type="protein sequence ID" value="KAK3058654.1"/>
    <property type="molecule type" value="Genomic_DNA"/>
</dbReference>
<evidence type="ECO:0000256" key="5">
    <source>
        <dbReference type="ARBA" id="ARBA00038013"/>
    </source>
</evidence>
<evidence type="ECO:0000256" key="4">
    <source>
        <dbReference type="ARBA" id="ARBA00023136"/>
    </source>
</evidence>
<dbReference type="PANTHER" id="PTHR37278">
    <property type="entry name" value="AUTOPHAGY-RELATED PROTEIN 33-RELATED"/>
    <property type="match status" value="1"/>
</dbReference>
<organism evidence="7 8">
    <name type="scientific">Extremus antarcticus</name>
    <dbReference type="NCBI Taxonomy" id="702011"/>
    <lineage>
        <taxon>Eukaryota</taxon>
        <taxon>Fungi</taxon>
        <taxon>Dikarya</taxon>
        <taxon>Ascomycota</taxon>
        <taxon>Pezizomycotina</taxon>
        <taxon>Dothideomycetes</taxon>
        <taxon>Dothideomycetidae</taxon>
        <taxon>Mycosphaerellales</taxon>
        <taxon>Extremaceae</taxon>
        <taxon>Extremus</taxon>
    </lineage>
</organism>
<dbReference type="GO" id="GO:0016236">
    <property type="term" value="P:macroautophagy"/>
    <property type="evidence" value="ECO:0007669"/>
    <property type="project" value="TreeGrafter"/>
</dbReference>
<protein>
    <submittedName>
        <fullName evidence="7">Uncharacterized protein</fullName>
    </submittedName>
</protein>
<keyword evidence="8" id="KW-1185">Reference proteome</keyword>
<dbReference type="PANTHER" id="PTHR37278:SF1">
    <property type="entry name" value="AUTOPHAGY-RELATED PROTEIN 33-RELATED"/>
    <property type="match status" value="1"/>
</dbReference>
<dbReference type="Proteomes" id="UP001271007">
    <property type="component" value="Unassembled WGS sequence"/>
</dbReference>
<accession>A0AAJ0GJ86</accession>
<evidence type="ECO:0000256" key="2">
    <source>
        <dbReference type="ARBA" id="ARBA00022692"/>
    </source>
</evidence>
<reference evidence="7" key="1">
    <citation type="submission" date="2023-04" db="EMBL/GenBank/DDBJ databases">
        <title>Black Yeasts Isolated from many extreme environments.</title>
        <authorList>
            <person name="Coleine C."/>
            <person name="Stajich J.E."/>
            <person name="Selbmann L."/>
        </authorList>
    </citation>
    <scope>NUCLEOTIDE SEQUENCE</scope>
    <source>
        <strain evidence="7">CCFEE 5312</strain>
    </source>
</reference>
<keyword evidence="4 6" id="KW-0472">Membrane</keyword>
<feature type="transmembrane region" description="Helical" evidence="6">
    <location>
        <begin position="140"/>
        <end position="159"/>
    </location>
</feature>
<sequence>MPSAVALCKFVGTISLGLLTGVSYTLSTQSLPSLLTLPSATPAAYTLAQTTRLSTLHIRTLSTLSTLSLALAFYLSPSRVRHPYLLWTALAASASGGLNLAMDKRLKRRVVKGAEDEEDMDDVNGEQVEKRAREQQWIEFVRTGVSGLGFVMGVVGLWGDGA</sequence>
<dbReference type="AlphaFoldDB" id="A0AAJ0GJ86"/>
<dbReference type="GO" id="GO:0000422">
    <property type="term" value="P:autophagy of mitochondrion"/>
    <property type="evidence" value="ECO:0007669"/>
    <property type="project" value="TreeGrafter"/>
</dbReference>
<proteinExistence type="inferred from homology"/>
<keyword evidence="3 6" id="KW-1133">Transmembrane helix</keyword>
<comment type="caution">
    <text evidence="7">The sequence shown here is derived from an EMBL/GenBank/DDBJ whole genome shotgun (WGS) entry which is preliminary data.</text>
</comment>
<evidence type="ECO:0000256" key="3">
    <source>
        <dbReference type="ARBA" id="ARBA00022989"/>
    </source>
</evidence>
<keyword evidence="2 6" id="KW-0812">Transmembrane</keyword>
<dbReference type="InterPro" id="IPR051668">
    <property type="entry name" value="ATG33"/>
</dbReference>